<proteinExistence type="predicted"/>
<accession>A0A0F9HHA7</accession>
<evidence type="ECO:0000313" key="2">
    <source>
        <dbReference type="EMBL" id="KKM14821.1"/>
    </source>
</evidence>
<feature type="region of interest" description="Disordered" evidence="1">
    <location>
        <begin position="34"/>
        <end position="53"/>
    </location>
</feature>
<name>A0A0F9HHA7_9ZZZZ</name>
<sequence length="147" mass="15406">MKRFSILMIVLVAIVGFTNPAFANDAGSHCEQFGDDHPGCGGEGSDPGDDGNFTNRGFHNTDYDFPVNTAAPVFAGNCAQGMSAQTMGFGGSIASGNSVCDFIAVAGAFIAGGERAEAFRVLGKAEKAADWRFLFSRIRMVITLGLL</sequence>
<evidence type="ECO:0000256" key="1">
    <source>
        <dbReference type="SAM" id="MobiDB-lite"/>
    </source>
</evidence>
<comment type="caution">
    <text evidence="2">The sequence shown here is derived from an EMBL/GenBank/DDBJ whole genome shotgun (WGS) entry which is preliminary data.</text>
</comment>
<dbReference type="EMBL" id="LAZR01015058">
    <property type="protein sequence ID" value="KKM14821.1"/>
    <property type="molecule type" value="Genomic_DNA"/>
</dbReference>
<organism evidence="2">
    <name type="scientific">marine sediment metagenome</name>
    <dbReference type="NCBI Taxonomy" id="412755"/>
    <lineage>
        <taxon>unclassified sequences</taxon>
        <taxon>metagenomes</taxon>
        <taxon>ecological metagenomes</taxon>
    </lineage>
</organism>
<gene>
    <name evidence="2" type="ORF">LCGC14_1702280</name>
</gene>
<reference evidence="2" key="1">
    <citation type="journal article" date="2015" name="Nature">
        <title>Complex archaea that bridge the gap between prokaryotes and eukaryotes.</title>
        <authorList>
            <person name="Spang A."/>
            <person name="Saw J.H."/>
            <person name="Jorgensen S.L."/>
            <person name="Zaremba-Niedzwiedzka K."/>
            <person name="Martijn J."/>
            <person name="Lind A.E."/>
            <person name="van Eijk R."/>
            <person name="Schleper C."/>
            <person name="Guy L."/>
            <person name="Ettema T.J."/>
        </authorList>
    </citation>
    <scope>NUCLEOTIDE SEQUENCE</scope>
</reference>
<protein>
    <submittedName>
        <fullName evidence="2">Uncharacterized protein</fullName>
    </submittedName>
</protein>
<dbReference type="AlphaFoldDB" id="A0A0F9HHA7"/>